<evidence type="ECO:0000256" key="2">
    <source>
        <dbReference type="ARBA" id="ARBA00022438"/>
    </source>
</evidence>
<keyword evidence="2 6" id="KW-0031">Aminopeptidase</keyword>
<comment type="similarity">
    <text evidence="6">Belongs to the peptidase M24A family. Methionine aminopeptidase type 1 subfamily.</text>
</comment>
<dbReference type="InterPro" id="IPR036005">
    <property type="entry name" value="Creatinase/aminopeptidase-like"/>
</dbReference>
<evidence type="ECO:0000256" key="1">
    <source>
        <dbReference type="ARBA" id="ARBA00002521"/>
    </source>
</evidence>
<comment type="caution">
    <text evidence="9">The sequence shown here is derived from an EMBL/GenBank/DDBJ whole genome shotgun (WGS) entry which is preliminary data.</text>
</comment>
<dbReference type="PANTHER" id="PTHR43330">
    <property type="entry name" value="METHIONINE AMINOPEPTIDASE"/>
    <property type="match status" value="1"/>
</dbReference>
<feature type="binding site" evidence="6">
    <location>
        <position position="93"/>
    </location>
    <ligand>
        <name>a divalent metal cation</name>
        <dbReference type="ChEBI" id="CHEBI:60240"/>
        <label>1</label>
    </ligand>
</feature>
<feature type="binding site" evidence="6">
    <location>
        <position position="232"/>
    </location>
    <ligand>
        <name>a divalent metal cation</name>
        <dbReference type="ChEBI" id="CHEBI:60240"/>
        <label>2</label>
        <note>catalytic</note>
    </ligand>
</feature>
<keyword evidence="3 6" id="KW-0645">Protease</keyword>
<feature type="binding site" evidence="6">
    <location>
        <position position="201"/>
    </location>
    <ligand>
        <name>a divalent metal cation</name>
        <dbReference type="ChEBI" id="CHEBI:60240"/>
        <label>2</label>
        <note>catalytic</note>
    </ligand>
</feature>
<feature type="binding site" evidence="6">
    <location>
        <position position="167"/>
    </location>
    <ligand>
        <name>a divalent metal cation</name>
        <dbReference type="ChEBI" id="CHEBI:60240"/>
        <label>2</label>
        <note>catalytic</note>
    </ligand>
</feature>
<dbReference type="GO" id="GO:0004239">
    <property type="term" value="F:initiator methionyl aminopeptidase activity"/>
    <property type="evidence" value="ECO:0007669"/>
    <property type="project" value="UniProtKB-EC"/>
</dbReference>
<comment type="function">
    <text evidence="1 6">Removes the N-terminal methionine from nascent proteins. The N-terminal methionine is often cleaved when the second residue in the primary sequence is small and uncharged (Met-Ala-, Cys, Gly, Pro, Ser, Thr, or Val). Requires deformylation of the N(alpha)-formylated initiator methionine before it can be hydrolyzed.</text>
</comment>
<feature type="binding site" evidence="6">
    <location>
        <position position="104"/>
    </location>
    <ligand>
        <name>a divalent metal cation</name>
        <dbReference type="ChEBI" id="CHEBI:60240"/>
        <label>1</label>
    </ligand>
</feature>
<keyword evidence="5 6" id="KW-0378">Hydrolase</keyword>
<proteinExistence type="inferred from homology"/>
<dbReference type="InterPro" id="IPR002467">
    <property type="entry name" value="Pept_M24A_MAP1"/>
</dbReference>
<feature type="binding site" evidence="6">
    <location>
        <position position="174"/>
    </location>
    <ligand>
        <name>substrate</name>
    </ligand>
</feature>
<evidence type="ECO:0000259" key="8">
    <source>
        <dbReference type="Pfam" id="PF00557"/>
    </source>
</evidence>
<name>A0ABV7VBL4_9PROT</name>
<feature type="domain" description="Peptidase M24" evidence="8">
    <location>
        <begin position="10"/>
        <end position="239"/>
    </location>
</feature>
<evidence type="ECO:0000313" key="9">
    <source>
        <dbReference type="EMBL" id="MFC3674226.1"/>
    </source>
</evidence>
<feature type="binding site" evidence="6">
    <location>
        <position position="76"/>
    </location>
    <ligand>
        <name>substrate</name>
    </ligand>
</feature>
<comment type="cofactor">
    <cofactor evidence="6">
        <name>Co(2+)</name>
        <dbReference type="ChEBI" id="CHEBI:48828"/>
    </cofactor>
    <cofactor evidence="6">
        <name>Zn(2+)</name>
        <dbReference type="ChEBI" id="CHEBI:29105"/>
    </cofactor>
    <cofactor evidence="6">
        <name>Mn(2+)</name>
        <dbReference type="ChEBI" id="CHEBI:29035"/>
    </cofactor>
    <cofactor evidence="6">
        <name>Fe(2+)</name>
        <dbReference type="ChEBI" id="CHEBI:29033"/>
    </cofactor>
    <text evidence="6">Binds 2 divalent metal cations per subunit. Has a high-affinity and a low affinity metal-binding site. The true nature of the physiological cofactor is under debate. The enzyme is active with cobalt, zinc, manganese or divalent iron ions. Most likely, methionine aminopeptidases function as mononuclear Fe(2+)-metalloproteases under physiological conditions, and the catalytically relevant metal-binding site has been assigned to the histidine-containing high-affinity site.</text>
</comment>
<dbReference type="InterPro" id="IPR001714">
    <property type="entry name" value="Pept_M24_MAP"/>
</dbReference>
<keyword evidence="4 6" id="KW-0479">Metal-binding</keyword>
<dbReference type="CDD" id="cd01086">
    <property type="entry name" value="MetAP1"/>
    <property type="match status" value="1"/>
</dbReference>
<sequence length="247" mass="26705">MTVETEEQLELLRRVGGVVAAVCRLMGASLEPGITTRELDEIGRAALDKEGCRSAPILMYNFPGATCISVNHAVAHGIPDDTRIQPGDMVNIDVSAERDGVFADTGASFVVPPVRPDQDRLCRTTREALNRAVQSVMPGRKLNTIGRTIERTARAHGYTVIRNLGSHGVGHSLHEAPGFIPSYFEPGDRRMLKDGMVITIEPFLSTGADFADELDDGWTLVTGEGILTAQYEHTLVITKSGPIVVTV</sequence>
<dbReference type="PRINTS" id="PR00599">
    <property type="entry name" value="MAPEPTIDASE"/>
</dbReference>
<comment type="catalytic activity">
    <reaction evidence="6 7">
        <text>Release of N-terminal amino acids, preferentially methionine, from peptides and arylamides.</text>
        <dbReference type="EC" id="3.4.11.18"/>
    </reaction>
</comment>
<feature type="binding site" evidence="6">
    <location>
        <position position="104"/>
    </location>
    <ligand>
        <name>a divalent metal cation</name>
        <dbReference type="ChEBI" id="CHEBI:60240"/>
        <label>2</label>
        <note>catalytic</note>
    </ligand>
</feature>
<reference evidence="10" key="1">
    <citation type="journal article" date="2019" name="Int. J. Syst. Evol. Microbiol.">
        <title>The Global Catalogue of Microorganisms (GCM) 10K type strain sequencing project: providing services to taxonomists for standard genome sequencing and annotation.</title>
        <authorList>
            <consortium name="The Broad Institute Genomics Platform"/>
            <consortium name="The Broad Institute Genome Sequencing Center for Infectious Disease"/>
            <person name="Wu L."/>
            <person name="Ma J."/>
        </authorList>
    </citation>
    <scope>NUCLEOTIDE SEQUENCE [LARGE SCALE GENOMIC DNA]</scope>
    <source>
        <strain evidence="10">KCTC 42182</strain>
    </source>
</reference>
<dbReference type="Proteomes" id="UP001595711">
    <property type="component" value="Unassembled WGS sequence"/>
</dbReference>
<dbReference type="NCBIfam" id="TIGR00500">
    <property type="entry name" value="met_pdase_I"/>
    <property type="match status" value="1"/>
</dbReference>
<accession>A0ABV7VBL4</accession>
<dbReference type="SUPFAM" id="SSF55920">
    <property type="entry name" value="Creatinase/aminopeptidase"/>
    <property type="match status" value="1"/>
</dbReference>
<dbReference type="EC" id="3.4.11.18" evidence="6 7"/>
<evidence type="ECO:0000256" key="3">
    <source>
        <dbReference type="ARBA" id="ARBA00022670"/>
    </source>
</evidence>
<dbReference type="HAMAP" id="MF_01974">
    <property type="entry name" value="MetAP_1"/>
    <property type="match status" value="1"/>
</dbReference>
<comment type="subunit">
    <text evidence="6">Monomer.</text>
</comment>
<dbReference type="EMBL" id="JBHRYJ010000001">
    <property type="protein sequence ID" value="MFC3674226.1"/>
    <property type="molecule type" value="Genomic_DNA"/>
</dbReference>
<keyword evidence="10" id="KW-1185">Reference proteome</keyword>
<evidence type="ECO:0000256" key="6">
    <source>
        <dbReference type="HAMAP-Rule" id="MF_01974"/>
    </source>
</evidence>
<evidence type="ECO:0000256" key="5">
    <source>
        <dbReference type="ARBA" id="ARBA00022801"/>
    </source>
</evidence>
<evidence type="ECO:0000256" key="7">
    <source>
        <dbReference type="RuleBase" id="RU003653"/>
    </source>
</evidence>
<evidence type="ECO:0000313" key="10">
    <source>
        <dbReference type="Proteomes" id="UP001595711"/>
    </source>
</evidence>
<dbReference type="Gene3D" id="3.90.230.10">
    <property type="entry name" value="Creatinase/methionine aminopeptidase superfamily"/>
    <property type="match status" value="1"/>
</dbReference>
<dbReference type="Pfam" id="PF00557">
    <property type="entry name" value="Peptidase_M24"/>
    <property type="match status" value="1"/>
</dbReference>
<feature type="binding site" evidence="6">
    <location>
        <position position="232"/>
    </location>
    <ligand>
        <name>a divalent metal cation</name>
        <dbReference type="ChEBI" id="CHEBI:60240"/>
        <label>1</label>
    </ligand>
</feature>
<dbReference type="InterPro" id="IPR000994">
    <property type="entry name" value="Pept_M24"/>
</dbReference>
<protein>
    <recommendedName>
        <fullName evidence="6 7">Methionine aminopeptidase</fullName>
        <shortName evidence="6">MAP</shortName>
        <shortName evidence="6">MetAP</shortName>
        <ecNumber evidence="6 7">3.4.11.18</ecNumber>
    </recommendedName>
    <alternativeName>
        <fullName evidence="6">Peptidase M</fullName>
    </alternativeName>
</protein>
<dbReference type="PANTHER" id="PTHR43330:SF13">
    <property type="entry name" value="METHIONINE AMINOPEPTIDASE 2"/>
    <property type="match status" value="1"/>
</dbReference>
<organism evidence="9 10">
    <name type="scientific">Ferrovibrio xuzhouensis</name>
    <dbReference type="NCBI Taxonomy" id="1576914"/>
    <lineage>
        <taxon>Bacteria</taxon>
        <taxon>Pseudomonadati</taxon>
        <taxon>Pseudomonadota</taxon>
        <taxon>Alphaproteobacteria</taxon>
        <taxon>Rhodospirillales</taxon>
        <taxon>Rhodospirillaceae</taxon>
        <taxon>Ferrovibrio</taxon>
    </lineage>
</organism>
<gene>
    <name evidence="6 9" type="primary">map</name>
    <name evidence="9" type="ORF">ACFOOQ_01645</name>
</gene>
<evidence type="ECO:0000256" key="4">
    <source>
        <dbReference type="ARBA" id="ARBA00022723"/>
    </source>
</evidence>
<dbReference type="RefSeq" id="WP_379720802.1">
    <property type="nucleotide sequence ID" value="NZ_JBHRYJ010000001.1"/>
</dbReference>